<gene>
    <name evidence="3" type="primary">CSON006119</name>
</gene>
<feature type="chain" id="PRO_5016423862" evidence="2">
    <location>
        <begin position="18"/>
        <end position="439"/>
    </location>
</feature>
<protein>
    <submittedName>
        <fullName evidence="3">CSON006119 protein</fullName>
    </submittedName>
</protein>
<organism evidence="3">
    <name type="scientific">Culicoides sonorensis</name>
    <name type="common">Biting midge</name>
    <dbReference type="NCBI Taxonomy" id="179676"/>
    <lineage>
        <taxon>Eukaryota</taxon>
        <taxon>Metazoa</taxon>
        <taxon>Ecdysozoa</taxon>
        <taxon>Arthropoda</taxon>
        <taxon>Hexapoda</taxon>
        <taxon>Insecta</taxon>
        <taxon>Pterygota</taxon>
        <taxon>Neoptera</taxon>
        <taxon>Endopterygota</taxon>
        <taxon>Diptera</taxon>
        <taxon>Nematocera</taxon>
        <taxon>Chironomoidea</taxon>
        <taxon>Ceratopogonidae</taxon>
        <taxon>Ceratopogoninae</taxon>
        <taxon>Culicoides</taxon>
        <taxon>Monoculicoides</taxon>
    </lineage>
</organism>
<feature type="signal peptide" evidence="2">
    <location>
        <begin position="1"/>
        <end position="17"/>
    </location>
</feature>
<accession>A0A336M7U8</accession>
<dbReference type="AlphaFoldDB" id="A0A336M7U8"/>
<evidence type="ECO:0000256" key="1">
    <source>
        <dbReference type="SAM" id="Phobius"/>
    </source>
</evidence>
<feature type="transmembrane region" description="Helical" evidence="1">
    <location>
        <begin position="285"/>
        <end position="304"/>
    </location>
</feature>
<name>A0A336M7U8_CULSO</name>
<dbReference type="EMBL" id="UFQT01000231">
    <property type="protein sequence ID" value="SSX22118.1"/>
    <property type="molecule type" value="Genomic_DNA"/>
</dbReference>
<evidence type="ECO:0000313" key="3">
    <source>
        <dbReference type="EMBL" id="SSX22118.1"/>
    </source>
</evidence>
<keyword evidence="2" id="KW-0732">Signal</keyword>
<keyword evidence="1" id="KW-0812">Transmembrane</keyword>
<sequence>MLKLTYLLLTLLVLVNGETIKIKPSKSTNKNYPNQCFDSEANAYYKPRAEFYQREGRCQKIFCHSDFSMEVQEKIQETCETSLAAICNKEAHNTTNEVLESCKPFLQCFIESNDEMQKIEVASTNEPENDVFENELEVAESQINQTILEIYPSSYGIRANLPNNSMNITLDRFIAKYVNKTGNKLKECETLKTDCEKSLSNLCTPPSLHNETINKCLALFECYLDLNKTDSDQLKSTSTSRYVTTAPQIEPRIENVECNCDESRTDQSKVNRRKSSNHEKSYEHIYILVSCLGIFIGFIIFLSYRKHKRTPSLMSNNIETNTDPTNLESVGTNTDIIKSTSPCLEEKTHDCRQNEEVIHEVNDCTEPENVTEKSDNDIEKEGFIILSEKTRSDCDASEEAEEQYRKKENRSVQFDESLNRTRQISCVLIAPDPETKPQH</sequence>
<evidence type="ECO:0000256" key="2">
    <source>
        <dbReference type="SAM" id="SignalP"/>
    </source>
</evidence>
<proteinExistence type="predicted"/>
<keyword evidence="1" id="KW-0472">Membrane</keyword>
<keyword evidence="1" id="KW-1133">Transmembrane helix</keyword>
<dbReference type="VEuPathDB" id="VectorBase:CSON006119"/>
<reference evidence="3" key="1">
    <citation type="submission" date="2018-07" db="EMBL/GenBank/DDBJ databases">
        <authorList>
            <person name="Quirk P.G."/>
            <person name="Krulwich T.A."/>
        </authorList>
    </citation>
    <scope>NUCLEOTIDE SEQUENCE</scope>
</reference>